<accession>A0A433XFI2</accession>
<protein>
    <submittedName>
        <fullName evidence="2">Uncharacterized protein</fullName>
    </submittedName>
</protein>
<name>A0A433XFI2_9HYPH</name>
<gene>
    <name evidence="2" type="ORF">EMQ25_06815</name>
</gene>
<evidence type="ECO:0000313" key="2">
    <source>
        <dbReference type="EMBL" id="RUT32845.1"/>
    </source>
</evidence>
<evidence type="ECO:0000256" key="1">
    <source>
        <dbReference type="SAM" id="SignalP"/>
    </source>
</evidence>
<organism evidence="2 3">
    <name type="scientific">Arsenicitalea aurantiaca</name>
    <dbReference type="NCBI Taxonomy" id="1783274"/>
    <lineage>
        <taxon>Bacteria</taxon>
        <taxon>Pseudomonadati</taxon>
        <taxon>Pseudomonadota</taxon>
        <taxon>Alphaproteobacteria</taxon>
        <taxon>Hyphomicrobiales</taxon>
        <taxon>Devosiaceae</taxon>
        <taxon>Arsenicitalea</taxon>
    </lineage>
</organism>
<evidence type="ECO:0000313" key="3">
    <source>
        <dbReference type="Proteomes" id="UP000281547"/>
    </source>
</evidence>
<proteinExistence type="predicted"/>
<comment type="caution">
    <text evidence="2">The sequence shown here is derived from an EMBL/GenBank/DDBJ whole genome shotgun (WGS) entry which is preliminary data.</text>
</comment>
<dbReference type="RefSeq" id="WP_127187802.1">
    <property type="nucleotide sequence ID" value="NZ_RZNJ01000002.1"/>
</dbReference>
<feature type="signal peptide" evidence="1">
    <location>
        <begin position="1"/>
        <end position="20"/>
    </location>
</feature>
<keyword evidence="1" id="KW-0732">Signal</keyword>
<reference evidence="2 3" key="1">
    <citation type="journal article" date="2016" name="Int. J. Syst. Evol. Microbiol.">
        <title>Arsenicitalea aurantiaca gen. nov., sp. nov., a new member of the family Hyphomicrobiaceae, isolated from high-arsenic sediment.</title>
        <authorList>
            <person name="Mu Y."/>
            <person name="Zhou L."/>
            <person name="Zeng X.C."/>
            <person name="Liu L."/>
            <person name="Pan Y."/>
            <person name="Chen X."/>
            <person name="Wang J."/>
            <person name="Li S."/>
            <person name="Li W.J."/>
            <person name="Wang Y."/>
        </authorList>
    </citation>
    <scope>NUCLEOTIDE SEQUENCE [LARGE SCALE GENOMIC DNA]</scope>
    <source>
        <strain evidence="2 3">42-50</strain>
    </source>
</reference>
<dbReference type="OrthoDB" id="7949901at2"/>
<dbReference type="Proteomes" id="UP000281547">
    <property type="component" value="Unassembled WGS sequence"/>
</dbReference>
<dbReference type="AlphaFoldDB" id="A0A433XFI2"/>
<dbReference type="EMBL" id="RZNJ01000002">
    <property type="protein sequence ID" value="RUT32845.1"/>
    <property type="molecule type" value="Genomic_DNA"/>
</dbReference>
<keyword evidence="3" id="KW-1185">Reference proteome</keyword>
<sequence length="131" mass="13434">MRTLLPAVLLLAGFAQPAMATGTITCTDPAGDATMTLSVGTLSVLSILRAEITIGEESWSTDPVIAPGTLIVAGQGFETEDGLWASFTDEAVNDIVGELRLAKASEGRDFVMAGTLAMPGVGAYAMVCEGP</sequence>
<feature type="chain" id="PRO_5019048474" evidence="1">
    <location>
        <begin position="21"/>
        <end position="131"/>
    </location>
</feature>